<dbReference type="EMBL" id="BK032683">
    <property type="protein sequence ID" value="DAF54943.1"/>
    <property type="molecule type" value="Genomic_DNA"/>
</dbReference>
<protein>
    <submittedName>
        <fullName evidence="1">Uncharacterized protein</fullName>
    </submittedName>
</protein>
<accession>A0A8S5SW71</accession>
<sequence length="242" mass="27964">MELKMTKIPFDIELAKQITSGEIKGRVVTLEHLSARIVCWDARGDLPIVALINGDDEEYSCKYTEKGLVVDGYPSSDDLMLEVPEYITFKDGDIISGYDYILVCKEPKWEWGYFCFDGYVGIHSTTGGKLYDDLKFENQKLFRFATEEEKGELMKALEESVNVKHKAILKEFFKEKKQRKGEFTFKQPVLVRSYSQYPWMPAEFGYRGPSGYVVIGGNIFEECIPYNEETKHLMGTTDKWEE</sequence>
<reference evidence="1" key="1">
    <citation type="journal article" date="2021" name="Proc. Natl. Acad. Sci. U.S.A.">
        <title>A Catalog of Tens of Thousands of Viruses from Human Metagenomes Reveals Hidden Associations with Chronic Diseases.</title>
        <authorList>
            <person name="Tisza M.J."/>
            <person name="Buck C.B."/>
        </authorList>
    </citation>
    <scope>NUCLEOTIDE SEQUENCE</scope>
    <source>
        <strain evidence="1">CtHOG1</strain>
    </source>
</reference>
<evidence type="ECO:0000313" key="1">
    <source>
        <dbReference type="EMBL" id="DAF54943.1"/>
    </source>
</evidence>
<name>A0A8S5SW71_9CAUD</name>
<proteinExistence type="predicted"/>
<organism evidence="1">
    <name type="scientific">Siphoviridae sp. ctHOG1</name>
    <dbReference type="NCBI Taxonomy" id="2827829"/>
    <lineage>
        <taxon>Viruses</taxon>
        <taxon>Duplodnaviria</taxon>
        <taxon>Heunggongvirae</taxon>
        <taxon>Uroviricota</taxon>
        <taxon>Caudoviricetes</taxon>
    </lineage>
</organism>